<organism evidence="2 3">
    <name type="scientific">Actinomadura craniellae</name>
    <dbReference type="NCBI Taxonomy" id="2231787"/>
    <lineage>
        <taxon>Bacteria</taxon>
        <taxon>Bacillati</taxon>
        <taxon>Actinomycetota</taxon>
        <taxon>Actinomycetes</taxon>
        <taxon>Streptosporangiales</taxon>
        <taxon>Thermomonosporaceae</taxon>
        <taxon>Actinomadura</taxon>
    </lineage>
</organism>
<dbReference type="RefSeq" id="WP_111862896.1">
    <property type="nucleotide sequence ID" value="NZ_QLYX01000001.1"/>
</dbReference>
<keyword evidence="1" id="KW-0732">Signal</keyword>
<accession>A0A365HCL2</accession>
<gene>
    <name evidence="2" type="ORF">DPM19_01375</name>
</gene>
<keyword evidence="3" id="KW-1185">Reference proteome</keyword>
<evidence type="ECO:0000256" key="1">
    <source>
        <dbReference type="SAM" id="SignalP"/>
    </source>
</evidence>
<dbReference type="AlphaFoldDB" id="A0A365HCL2"/>
<proteinExistence type="predicted"/>
<comment type="caution">
    <text evidence="2">The sequence shown here is derived from an EMBL/GenBank/DDBJ whole genome shotgun (WGS) entry which is preliminary data.</text>
</comment>
<feature type="chain" id="PRO_5016950433" evidence="1">
    <location>
        <begin position="23"/>
        <end position="90"/>
    </location>
</feature>
<sequence>MSAFLVAVTASALVAVGTPATADEVPVFNGFGRGMTAERAIERAIDDAENSASSEGLFNCELIAEPIVWPPGTWAVGDVSYTASVDMICV</sequence>
<dbReference type="OrthoDB" id="5196715at2"/>
<evidence type="ECO:0000313" key="3">
    <source>
        <dbReference type="Proteomes" id="UP000251891"/>
    </source>
</evidence>
<reference evidence="2 3" key="1">
    <citation type="submission" date="2018-06" db="EMBL/GenBank/DDBJ databases">
        <title>Actinomadura craniellae sp. nov. isolated from marine sponge Craniella sp.</title>
        <authorList>
            <person name="Li L."/>
            <person name="Xu Q.H."/>
            <person name="Lin H.W."/>
            <person name="Lu Y.H."/>
        </authorList>
    </citation>
    <scope>NUCLEOTIDE SEQUENCE [LARGE SCALE GENOMIC DNA]</scope>
    <source>
        <strain evidence="2 3">LHW63021</strain>
    </source>
</reference>
<protein>
    <submittedName>
        <fullName evidence="2">Uncharacterized protein</fullName>
    </submittedName>
</protein>
<name>A0A365HCL2_9ACTN</name>
<dbReference type="Proteomes" id="UP000251891">
    <property type="component" value="Unassembled WGS sequence"/>
</dbReference>
<evidence type="ECO:0000313" key="2">
    <source>
        <dbReference type="EMBL" id="RAY16845.1"/>
    </source>
</evidence>
<feature type="signal peptide" evidence="1">
    <location>
        <begin position="1"/>
        <end position="22"/>
    </location>
</feature>
<dbReference type="EMBL" id="QLYX01000001">
    <property type="protein sequence ID" value="RAY16845.1"/>
    <property type="molecule type" value="Genomic_DNA"/>
</dbReference>